<gene>
    <name evidence="10" type="ORF">QB898_12455</name>
</gene>
<dbReference type="Proteomes" id="UP001237156">
    <property type="component" value="Unassembled WGS sequence"/>
</dbReference>
<evidence type="ECO:0000256" key="1">
    <source>
        <dbReference type="ARBA" id="ARBA00004752"/>
    </source>
</evidence>
<evidence type="ECO:0000259" key="9">
    <source>
        <dbReference type="PROSITE" id="PS52029"/>
    </source>
</evidence>
<dbReference type="GO" id="GO:0008360">
    <property type="term" value="P:regulation of cell shape"/>
    <property type="evidence" value="ECO:0007669"/>
    <property type="project" value="UniProtKB-UniRule"/>
</dbReference>
<dbReference type="GO" id="GO:0071555">
    <property type="term" value="P:cell wall organization"/>
    <property type="evidence" value="ECO:0007669"/>
    <property type="project" value="UniProtKB-UniRule"/>
</dbReference>
<accession>A0AAW6RLS8</accession>
<dbReference type="Gene3D" id="2.40.440.10">
    <property type="entry name" value="L,D-transpeptidase catalytic domain-like"/>
    <property type="match status" value="1"/>
</dbReference>
<evidence type="ECO:0000313" key="11">
    <source>
        <dbReference type="Proteomes" id="UP001237156"/>
    </source>
</evidence>
<dbReference type="NCBIfam" id="NF004785">
    <property type="entry name" value="PRK06132.1-2"/>
    <property type="match status" value="1"/>
</dbReference>
<feature type="chain" id="PRO_5043364153" evidence="8">
    <location>
        <begin position="25"/>
        <end position="339"/>
    </location>
</feature>
<evidence type="ECO:0000256" key="4">
    <source>
        <dbReference type="ARBA" id="ARBA00022960"/>
    </source>
</evidence>
<proteinExistence type="inferred from homology"/>
<keyword evidence="6 7" id="KW-0961">Cell wall biogenesis/degradation</keyword>
<comment type="caution">
    <text evidence="10">The sequence shown here is derived from an EMBL/GenBank/DDBJ whole genome shotgun (WGS) entry which is preliminary data.</text>
</comment>
<evidence type="ECO:0000256" key="2">
    <source>
        <dbReference type="ARBA" id="ARBA00005992"/>
    </source>
</evidence>
<feature type="signal peptide" evidence="8">
    <location>
        <begin position="1"/>
        <end position="24"/>
    </location>
</feature>
<dbReference type="SUPFAM" id="SSF141523">
    <property type="entry name" value="L,D-transpeptidase catalytic domain-like"/>
    <property type="match status" value="1"/>
</dbReference>
<feature type="active site" description="Proton donor/acceptor" evidence="7">
    <location>
        <position position="127"/>
    </location>
</feature>
<keyword evidence="8" id="KW-0732">Signal</keyword>
<feature type="active site" description="Nucleophile" evidence="7">
    <location>
        <position position="140"/>
    </location>
</feature>
<feature type="domain" description="L,D-TPase catalytic" evidence="9">
    <location>
        <begin position="55"/>
        <end position="164"/>
    </location>
</feature>
<name>A0AAW6RLS8_9BURK</name>
<protein>
    <submittedName>
        <fullName evidence="10">L,D-transpeptidase family protein</fullName>
    </submittedName>
</protein>
<evidence type="ECO:0000313" key="10">
    <source>
        <dbReference type="EMBL" id="MDG9700505.1"/>
    </source>
</evidence>
<evidence type="ECO:0000256" key="8">
    <source>
        <dbReference type="SAM" id="SignalP"/>
    </source>
</evidence>
<dbReference type="PROSITE" id="PS51318">
    <property type="entry name" value="TAT"/>
    <property type="match status" value="1"/>
</dbReference>
<comment type="pathway">
    <text evidence="1 7">Cell wall biogenesis; peptidoglycan biosynthesis.</text>
</comment>
<keyword evidence="5 7" id="KW-0573">Peptidoglycan synthesis</keyword>
<evidence type="ECO:0000256" key="3">
    <source>
        <dbReference type="ARBA" id="ARBA00022679"/>
    </source>
</evidence>
<dbReference type="EMBL" id="JARVII010000039">
    <property type="protein sequence ID" value="MDG9700505.1"/>
    <property type="molecule type" value="Genomic_DNA"/>
</dbReference>
<dbReference type="Pfam" id="PF03734">
    <property type="entry name" value="YkuD"/>
    <property type="match status" value="1"/>
</dbReference>
<keyword evidence="11" id="KW-1185">Reference proteome</keyword>
<organism evidence="10 11">
    <name type="scientific">Ottowia cancrivicina</name>
    <dbReference type="NCBI Taxonomy" id="3040346"/>
    <lineage>
        <taxon>Bacteria</taxon>
        <taxon>Pseudomonadati</taxon>
        <taxon>Pseudomonadota</taxon>
        <taxon>Betaproteobacteria</taxon>
        <taxon>Burkholderiales</taxon>
        <taxon>Comamonadaceae</taxon>
        <taxon>Ottowia</taxon>
    </lineage>
</organism>
<evidence type="ECO:0000256" key="5">
    <source>
        <dbReference type="ARBA" id="ARBA00022984"/>
    </source>
</evidence>
<dbReference type="AlphaFoldDB" id="A0AAW6RLS8"/>
<reference evidence="10 11" key="1">
    <citation type="submission" date="2023-04" db="EMBL/GenBank/DDBJ databases">
        <title>Ottowia paracancer sp. nov., isolated from human stomach.</title>
        <authorList>
            <person name="Song Y."/>
        </authorList>
    </citation>
    <scope>NUCLEOTIDE SEQUENCE [LARGE SCALE GENOMIC DNA]</scope>
    <source>
        <strain evidence="10 11">10c7w1</strain>
    </source>
</reference>
<comment type="similarity">
    <text evidence="2">Belongs to the YkuD family.</text>
</comment>
<evidence type="ECO:0000256" key="6">
    <source>
        <dbReference type="ARBA" id="ARBA00023316"/>
    </source>
</evidence>
<dbReference type="GO" id="GO:0018104">
    <property type="term" value="P:peptidoglycan-protein cross-linking"/>
    <property type="evidence" value="ECO:0007669"/>
    <property type="project" value="TreeGrafter"/>
</dbReference>
<dbReference type="PROSITE" id="PS52029">
    <property type="entry name" value="LD_TPASE"/>
    <property type="match status" value="1"/>
</dbReference>
<dbReference type="PANTHER" id="PTHR30582">
    <property type="entry name" value="L,D-TRANSPEPTIDASE"/>
    <property type="match status" value="1"/>
</dbReference>
<evidence type="ECO:0000256" key="7">
    <source>
        <dbReference type="PROSITE-ProRule" id="PRU01373"/>
    </source>
</evidence>
<dbReference type="CDD" id="cd16913">
    <property type="entry name" value="YkuD_like"/>
    <property type="match status" value="1"/>
</dbReference>
<sequence length="339" mass="35723">MPLPRRRWLQAAAFALAAAPLARAQARSQRKRRSAYPIAPGRSFWLPELSPAGPVVAVVNLYTQHAQIYRNGIAIGYTSVSTGKRGYGTPTGRFQVLEKRRFHRSSTYGNAPMPWMVRLTWSGIAFHSGALPGFPASHGCIRLPASFAPQLFGALSLGDTVAVLNQPADAFTTLAPIDPLGRPLLQPEMLAATAWWREAAASAAPVSASPVSASPVSASLLTGAPASLAAPPLALLASLPQQRLFVLEAGQVAAAAPLPPGARQQALPLAAAPLRWQPPGHWQAPGQSGNAADATLWQTVLPSDAAFSQRLRARITPGSTLVLSDLPAVGDLHLAAWKL</sequence>
<dbReference type="InterPro" id="IPR050979">
    <property type="entry name" value="LD-transpeptidase"/>
</dbReference>
<dbReference type="PANTHER" id="PTHR30582:SF2">
    <property type="entry name" value="L,D-TRANSPEPTIDASE YCIB-RELATED"/>
    <property type="match status" value="1"/>
</dbReference>
<dbReference type="RefSeq" id="WP_279525207.1">
    <property type="nucleotide sequence ID" value="NZ_JARVII010000039.1"/>
</dbReference>
<dbReference type="GO" id="GO:0005576">
    <property type="term" value="C:extracellular region"/>
    <property type="evidence" value="ECO:0007669"/>
    <property type="project" value="TreeGrafter"/>
</dbReference>
<dbReference type="InterPro" id="IPR038063">
    <property type="entry name" value="Transpep_catalytic_dom"/>
</dbReference>
<dbReference type="GO" id="GO:0016740">
    <property type="term" value="F:transferase activity"/>
    <property type="evidence" value="ECO:0007669"/>
    <property type="project" value="UniProtKB-KW"/>
</dbReference>
<dbReference type="InterPro" id="IPR005490">
    <property type="entry name" value="LD_TPept_cat_dom"/>
</dbReference>
<keyword evidence="4 7" id="KW-0133">Cell shape</keyword>
<keyword evidence="3" id="KW-0808">Transferase</keyword>
<dbReference type="InterPro" id="IPR006311">
    <property type="entry name" value="TAT_signal"/>
</dbReference>
<dbReference type="GO" id="GO:0071972">
    <property type="term" value="F:peptidoglycan L,D-transpeptidase activity"/>
    <property type="evidence" value="ECO:0007669"/>
    <property type="project" value="TreeGrafter"/>
</dbReference>